<dbReference type="GO" id="GO:0010115">
    <property type="term" value="P:regulation of abscisic acid biosynthetic process"/>
    <property type="evidence" value="ECO:0007669"/>
    <property type="project" value="InterPro"/>
</dbReference>
<sequence length="142" mass="14936">MASQQETTEPAAPAAAPAAAVAGDRGKQQPSHSDLLSSAKVLAGAAQSVFSHDGSRVDKAKVAVAGEDLLDAASHYGKLQEKGYGSYVEKAEGYLHRLQPSPEEPKKEGEAHSAPPNKEDDKQQPSEGLGGYFKMAQGFFNK</sequence>
<evidence type="ECO:0000256" key="1">
    <source>
        <dbReference type="SAM" id="MobiDB-lite"/>
    </source>
</evidence>
<feature type="region of interest" description="Disordered" evidence="1">
    <location>
        <begin position="91"/>
        <end position="131"/>
    </location>
</feature>
<dbReference type="Proteomes" id="UP000236161">
    <property type="component" value="Unassembled WGS sequence"/>
</dbReference>
<dbReference type="InterPro" id="IPR040294">
    <property type="entry name" value="Nodulin-rel_1/2"/>
</dbReference>
<evidence type="ECO:0000313" key="2">
    <source>
        <dbReference type="EMBL" id="PKA53669.1"/>
    </source>
</evidence>
<dbReference type="PANTHER" id="PTHR35098:SF1">
    <property type="entry name" value="NODULIN-RELATED PROTEIN 2"/>
    <property type="match status" value="1"/>
</dbReference>
<feature type="region of interest" description="Disordered" evidence="1">
    <location>
        <begin position="1"/>
        <end position="35"/>
    </location>
</feature>
<dbReference type="EMBL" id="KZ451993">
    <property type="protein sequence ID" value="PKA53669.1"/>
    <property type="molecule type" value="Genomic_DNA"/>
</dbReference>
<dbReference type="OrthoDB" id="695806at2759"/>
<evidence type="ECO:0008006" key="4">
    <source>
        <dbReference type="Google" id="ProtNLM"/>
    </source>
</evidence>
<dbReference type="AlphaFoldDB" id="A0A2I0ADP9"/>
<feature type="compositionally biased region" description="Low complexity" evidence="1">
    <location>
        <begin position="10"/>
        <end position="22"/>
    </location>
</feature>
<accession>A0A2I0ADP9</accession>
<evidence type="ECO:0000313" key="3">
    <source>
        <dbReference type="Proteomes" id="UP000236161"/>
    </source>
</evidence>
<dbReference type="PANTHER" id="PTHR35098">
    <property type="entry name" value="EXPRESSED PROTEIN"/>
    <property type="match status" value="1"/>
</dbReference>
<organism evidence="2 3">
    <name type="scientific">Apostasia shenzhenica</name>
    <dbReference type="NCBI Taxonomy" id="1088818"/>
    <lineage>
        <taxon>Eukaryota</taxon>
        <taxon>Viridiplantae</taxon>
        <taxon>Streptophyta</taxon>
        <taxon>Embryophyta</taxon>
        <taxon>Tracheophyta</taxon>
        <taxon>Spermatophyta</taxon>
        <taxon>Magnoliopsida</taxon>
        <taxon>Liliopsida</taxon>
        <taxon>Asparagales</taxon>
        <taxon>Orchidaceae</taxon>
        <taxon>Apostasioideae</taxon>
        <taxon>Apostasia</taxon>
    </lineage>
</organism>
<dbReference type="GO" id="GO:0009408">
    <property type="term" value="P:response to heat"/>
    <property type="evidence" value="ECO:0007669"/>
    <property type="project" value="InterPro"/>
</dbReference>
<name>A0A2I0ADP9_9ASPA</name>
<dbReference type="STRING" id="1088818.A0A2I0ADP9"/>
<feature type="compositionally biased region" description="Basic and acidic residues" evidence="1">
    <location>
        <begin position="103"/>
        <end position="124"/>
    </location>
</feature>
<gene>
    <name evidence="2" type="ORF">AXF42_Ash009165</name>
</gene>
<reference evidence="2 3" key="1">
    <citation type="journal article" date="2017" name="Nature">
        <title>The Apostasia genome and the evolution of orchids.</title>
        <authorList>
            <person name="Zhang G.Q."/>
            <person name="Liu K.W."/>
            <person name="Li Z."/>
            <person name="Lohaus R."/>
            <person name="Hsiao Y.Y."/>
            <person name="Niu S.C."/>
            <person name="Wang J.Y."/>
            <person name="Lin Y.C."/>
            <person name="Xu Q."/>
            <person name="Chen L.J."/>
            <person name="Yoshida K."/>
            <person name="Fujiwara S."/>
            <person name="Wang Z.W."/>
            <person name="Zhang Y.Q."/>
            <person name="Mitsuda N."/>
            <person name="Wang M."/>
            <person name="Liu G.H."/>
            <person name="Pecoraro L."/>
            <person name="Huang H.X."/>
            <person name="Xiao X.J."/>
            <person name="Lin M."/>
            <person name="Wu X.Y."/>
            <person name="Wu W.L."/>
            <person name="Chen Y.Y."/>
            <person name="Chang S.B."/>
            <person name="Sakamoto S."/>
            <person name="Ohme-Takagi M."/>
            <person name="Yagi M."/>
            <person name="Zeng S.J."/>
            <person name="Shen C.Y."/>
            <person name="Yeh C.M."/>
            <person name="Luo Y.B."/>
            <person name="Tsai W.C."/>
            <person name="Van de Peer Y."/>
            <person name="Liu Z.J."/>
        </authorList>
    </citation>
    <scope>NUCLEOTIDE SEQUENCE [LARGE SCALE GENOMIC DNA]</scope>
    <source>
        <strain evidence="3">cv. Shenzhen</strain>
        <tissue evidence="2">Stem</tissue>
    </source>
</reference>
<keyword evidence="3" id="KW-1185">Reference proteome</keyword>
<proteinExistence type="predicted"/>
<protein>
    <recommendedName>
        <fullName evidence="4">Nodulin-related protein 1</fullName>
    </recommendedName>
</protein>